<proteinExistence type="predicted"/>
<name>A0A1M5BP64_9BACL</name>
<dbReference type="Proteomes" id="UP000184476">
    <property type="component" value="Unassembled WGS sequence"/>
</dbReference>
<dbReference type="AlphaFoldDB" id="A0A1M5BP64"/>
<gene>
    <name evidence="1" type="ORF">SAMN05444392_1313</name>
</gene>
<organism evidence="1 2">
    <name type="scientific">Seinonella peptonophila</name>
    <dbReference type="NCBI Taxonomy" id="112248"/>
    <lineage>
        <taxon>Bacteria</taxon>
        <taxon>Bacillati</taxon>
        <taxon>Bacillota</taxon>
        <taxon>Bacilli</taxon>
        <taxon>Bacillales</taxon>
        <taxon>Thermoactinomycetaceae</taxon>
        <taxon>Seinonella</taxon>
    </lineage>
</organism>
<keyword evidence="2" id="KW-1185">Reference proteome</keyword>
<protein>
    <submittedName>
        <fullName evidence="1">Uncharacterized protein</fullName>
    </submittedName>
</protein>
<dbReference type="EMBL" id="FQVL01000031">
    <property type="protein sequence ID" value="SHF44200.1"/>
    <property type="molecule type" value="Genomic_DNA"/>
</dbReference>
<evidence type="ECO:0000313" key="2">
    <source>
        <dbReference type="Proteomes" id="UP000184476"/>
    </source>
</evidence>
<sequence length="237" mass="27478">MKVMTAKTKKDQVIKKINQVIFSHNRYLYNYQNLIFGPSSSFELWRGLCDAEHFYQQAFRAVMTPESHRDEFIKEADRLYETKEFISGQQSKFTILGEKSARESIKTALFLHDIAKALKSFSQGFDEYGQKNPLFIALGRSSAIFSDRVSIILEAIKSSSYCEIYQKELSLLASDNYISPLQLFFEEDEWVIDGEWSKVLNDPTSGKGLMARMEEEVFRSESIEVLEKVNRKKKKSE</sequence>
<evidence type="ECO:0000313" key="1">
    <source>
        <dbReference type="EMBL" id="SHF44200.1"/>
    </source>
</evidence>
<accession>A0A1M5BP64</accession>
<reference evidence="1 2" key="1">
    <citation type="submission" date="2016-11" db="EMBL/GenBank/DDBJ databases">
        <authorList>
            <person name="Jaros S."/>
            <person name="Januszkiewicz K."/>
            <person name="Wedrychowicz H."/>
        </authorList>
    </citation>
    <scope>NUCLEOTIDE SEQUENCE [LARGE SCALE GENOMIC DNA]</scope>
    <source>
        <strain evidence="1 2">DSM 44666</strain>
    </source>
</reference>